<evidence type="ECO:0000313" key="2">
    <source>
        <dbReference type="EMBL" id="KKL91360.1"/>
    </source>
</evidence>
<keyword evidence="1" id="KW-0812">Transmembrane</keyword>
<reference evidence="2" key="1">
    <citation type="journal article" date="2015" name="Nature">
        <title>Complex archaea that bridge the gap between prokaryotes and eukaryotes.</title>
        <authorList>
            <person name="Spang A."/>
            <person name="Saw J.H."/>
            <person name="Jorgensen S.L."/>
            <person name="Zaremba-Niedzwiedzka K."/>
            <person name="Martijn J."/>
            <person name="Lind A.E."/>
            <person name="van Eijk R."/>
            <person name="Schleper C."/>
            <person name="Guy L."/>
            <person name="Ettema T.J."/>
        </authorList>
    </citation>
    <scope>NUCLEOTIDE SEQUENCE</scope>
</reference>
<gene>
    <name evidence="2" type="ORF">LCGC14_1895450</name>
</gene>
<protein>
    <submittedName>
        <fullName evidence="2">Uncharacterized protein</fullName>
    </submittedName>
</protein>
<organism evidence="2">
    <name type="scientific">marine sediment metagenome</name>
    <dbReference type="NCBI Taxonomy" id="412755"/>
    <lineage>
        <taxon>unclassified sequences</taxon>
        <taxon>metagenomes</taxon>
        <taxon>ecological metagenomes</taxon>
    </lineage>
</organism>
<name>A0A0F9IC29_9ZZZZ</name>
<dbReference type="EMBL" id="LAZR01019753">
    <property type="protein sequence ID" value="KKL91360.1"/>
    <property type="molecule type" value="Genomic_DNA"/>
</dbReference>
<sequence>MGTLLIILAILFLALIVILPLVEKYAPKGEVRNFGNLTRFIFPLMALLIVVQMVRYYFF</sequence>
<feature type="transmembrane region" description="Helical" evidence="1">
    <location>
        <begin position="40"/>
        <end position="58"/>
    </location>
</feature>
<keyword evidence="1" id="KW-1133">Transmembrane helix</keyword>
<evidence type="ECO:0000256" key="1">
    <source>
        <dbReference type="SAM" id="Phobius"/>
    </source>
</evidence>
<accession>A0A0F9IC29</accession>
<dbReference type="AlphaFoldDB" id="A0A0F9IC29"/>
<comment type="caution">
    <text evidence="2">The sequence shown here is derived from an EMBL/GenBank/DDBJ whole genome shotgun (WGS) entry which is preliminary data.</text>
</comment>
<proteinExistence type="predicted"/>
<keyword evidence="1" id="KW-0472">Membrane</keyword>